<evidence type="ECO:0000313" key="3">
    <source>
        <dbReference type="Proteomes" id="UP000712600"/>
    </source>
</evidence>
<reference evidence="2" key="1">
    <citation type="submission" date="2019-12" db="EMBL/GenBank/DDBJ databases">
        <title>Genome sequencing and annotation of Brassica cretica.</title>
        <authorList>
            <person name="Studholme D.J."/>
            <person name="Sarris P."/>
        </authorList>
    </citation>
    <scope>NUCLEOTIDE SEQUENCE</scope>
    <source>
        <strain evidence="2">PFS-109/04</strain>
        <tissue evidence="2">Leaf</tissue>
    </source>
</reference>
<name>A0A8S9MWD5_BRACR</name>
<dbReference type="EMBL" id="QGKX02002183">
    <property type="protein sequence ID" value="KAF3487113.1"/>
    <property type="molecule type" value="Genomic_DNA"/>
</dbReference>
<feature type="region of interest" description="Disordered" evidence="1">
    <location>
        <begin position="1"/>
        <end position="83"/>
    </location>
</feature>
<organism evidence="2 3">
    <name type="scientific">Brassica cretica</name>
    <name type="common">Mustard</name>
    <dbReference type="NCBI Taxonomy" id="69181"/>
    <lineage>
        <taxon>Eukaryota</taxon>
        <taxon>Viridiplantae</taxon>
        <taxon>Streptophyta</taxon>
        <taxon>Embryophyta</taxon>
        <taxon>Tracheophyta</taxon>
        <taxon>Spermatophyta</taxon>
        <taxon>Magnoliopsida</taxon>
        <taxon>eudicotyledons</taxon>
        <taxon>Gunneridae</taxon>
        <taxon>Pentapetalae</taxon>
        <taxon>rosids</taxon>
        <taxon>malvids</taxon>
        <taxon>Brassicales</taxon>
        <taxon>Brassicaceae</taxon>
        <taxon>Brassiceae</taxon>
        <taxon>Brassica</taxon>
    </lineage>
</organism>
<gene>
    <name evidence="2" type="ORF">F2Q69_00054616</name>
</gene>
<feature type="compositionally biased region" description="Polar residues" evidence="1">
    <location>
        <begin position="27"/>
        <end position="36"/>
    </location>
</feature>
<protein>
    <submittedName>
        <fullName evidence="2">Uncharacterized protein</fullName>
    </submittedName>
</protein>
<feature type="compositionally biased region" description="Low complexity" evidence="1">
    <location>
        <begin position="7"/>
        <end position="17"/>
    </location>
</feature>
<proteinExistence type="predicted"/>
<evidence type="ECO:0000313" key="2">
    <source>
        <dbReference type="EMBL" id="KAF3487113.1"/>
    </source>
</evidence>
<comment type="caution">
    <text evidence="2">The sequence shown here is derived from an EMBL/GenBank/DDBJ whole genome shotgun (WGS) entry which is preliminary data.</text>
</comment>
<accession>A0A8S9MWD5</accession>
<feature type="compositionally biased region" description="Polar residues" evidence="1">
    <location>
        <begin position="55"/>
        <end position="83"/>
    </location>
</feature>
<dbReference type="Proteomes" id="UP000712600">
    <property type="component" value="Unassembled WGS sequence"/>
</dbReference>
<dbReference type="AlphaFoldDB" id="A0A8S9MWD5"/>
<evidence type="ECO:0000256" key="1">
    <source>
        <dbReference type="SAM" id="MobiDB-lite"/>
    </source>
</evidence>
<sequence length="170" mass="18806">MQETNLESGTTDAAAETETSEEDQQEVSYVNGQGWQFKNYHPNPNVRNNPHMFSYKTNPNNPNDRPQGNQFQNFGYQKPYSQNQNGKMETLASGKWAMMWGPIKGNLPHPFLTSLKTASTLSISSPYNHGVTKRLHGPLLAEGTGVPLASPRAMILTRQSPSSISIVISV</sequence>